<keyword evidence="3" id="KW-1185">Reference proteome</keyword>
<protein>
    <recommendedName>
        <fullName evidence="1">Glycosyltransferase subfamily 4-like N-terminal domain-containing protein</fullName>
    </recommendedName>
</protein>
<dbReference type="OrthoDB" id="232381at2"/>
<dbReference type="Gene3D" id="3.40.50.2000">
    <property type="entry name" value="Glycogen Phosphorylase B"/>
    <property type="match status" value="2"/>
</dbReference>
<dbReference type="SUPFAM" id="SSF53756">
    <property type="entry name" value="UDP-Glycosyltransferase/glycogen phosphorylase"/>
    <property type="match status" value="1"/>
</dbReference>
<evidence type="ECO:0000313" key="2">
    <source>
        <dbReference type="EMBL" id="QDT12844.1"/>
    </source>
</evidence>
<evidence type="ECO:0000313" key="3">
    <source>
        <dbReference type="Proteomes" id="UP000319817"/>
    </source>
</evidence>
<dbReference type="PANTHER" id="PTHR12526:SF634">
    <property type="entry name" value="BLL3361 PROTEIN"/>
    <property type="match status" value="1"/>
</dbReference>
<sequence length="443" mass="49018">MSSPLRLLLLGRRFWPHGSSDSAAHLIDLATGLKRQGVAVEVLTPRYSASWSSAFDFREIPVHRPAIAPRSDWSTGRYMRNLTKWMRENGEHYDLIMVDGAREDAVAALEARRTLNCPVVVRLGHDHLQSDLDWWASSRAAQRCENATRSADAIVVSGSSTQRALVSRGFAPHQIVRIDVGIGTSIRSDEAQRIEARKALASINRDFHAPADEPVVFCVTPMEGIDPKRRIKQVDRLVHAMVVSARDLVARFPLLHLWYIGDGSQRDLIYSTLRGDGVRASIAMPGCFGNMEDVFAAADVYVQMNSFGLEAFLPMAVAAQLPIVAADLPEVREVLALKSSGSNDVQRASVVDASRATEQADRLGDATSLVSWFDPDRPKTFRQAVRHVLDDLPAAEANAEVFHRQLVRTLPQTKVLEDYMVLFQDLMAKHHRSDPGPSMGAVS</sequence>
<dbReference type="Pfam" id="PF13439">
    <property type="entry name" value="Glyco_transf_4"/>
    <property type="match status" value="1"/>
</dbReference>
<dbReference type="CDD" id="cd03801">
    <property type="entry name" value="GT4_PimA-like"/>
    <property type="match status" value="1"/>
</dbReference>
<dbReference type="RefSeq" id="WP_145420676.1">
    <property type="nucleotide sequence ID" value="NZ_CP036526.1"/>
</dbReference>
<dbReference type="GO" id="GO:0016757">
    <property type="term" value="F:glycosyltransferase activity"/>
    <property type="evidence" value="ECO:0007669"/>
    <property type="project" value="UniProtKB-ARBA"/>
</dbReference>
<proteinExistence type="predicted"/>
<accession>A0A517P0F4</accession>
<dbReference type="Proteomes" id="UP000319817">
    <property type="component" value="Chromosome"/>
</dbReference>
<organism evidence="2 3">
    <name type="scientific">Stieleria marina</name>
    <dbReference type="NCBI Taxonomy" id="1930275"/>
    <lineage>
        <taxon>Bacteria</taxon>
        <taxon>Pseudomonadati</taxon>
        <taxon>Planctomycetota</taxon>
        <taxon>Planctomycetia</taxon>
        <taxon>Pirellulales</taxon>
        <taxon>Pirellulaceae</taxon>
        <taxon>Stieleria</taxon>
    </lineage>
</organism>
<dbReference type="PANTHER" id="PTHR12526">
    <property type="entry name" value="GLYCOSYLTRANSFERASE"/>
    <property type="match status" value="1"/>
</dbReference>
<gene>
    <name evidence="2" type="ORF">K239x_48560</name>
</gene>
<dbReference type="EMBL" id="CP036526">
    <property type="protein sequence ID" value="QDT12844.1"/>
    <property type="molecule type" value="Genomic_DNA"/>
</dbReference>
<reference evidence="2 3" key="1">
    <citation type="submission" date="2019-02" db="EMBL/GenBank/DDBJ databases">
        <title>Deep-cultivation of Planctomycetes and their phenomic and genomic characterization uncovers novel biology.</title>
        <authorList>
            <person name="Wiegand S."/>
            <person name="Jogler M."/>
            <person name="Boedeker C."/>
            <person name="Pinto D."/>
            <person name="Vollmers J."/>
            <person name="Rivas-Marin E."/>
            <person name="Kohn T."/>
            <person name="Peeters S.H."/>
            <person name="Heuer A."/>
            <person name="Rast P."/>
            <person name="Oberbeckmann S."/>
            <person name="Bunk B."/>
            <person name="Jeske O."/>
            <person name="Meyerdierks A."/>
            <person name="Storesund J.E."/>
            <person name="Kallscheuer N."/>
            <person name="Luecker S."/>
            <person name="Lage O.M."/>
            <person name="Pohl T."/>
            <person name="Merkel B.J."/>
            <person name="Hornburger P."/>
            <person name="Mueller R.-W."/>
            <person name="Bruemmer F."/>
            <person name="Labrenz M."/>
            <person name="Spormann A.M."/>
            <person name="Op den Camp H."/>
            <person name="Overmann J."/>
            <person name="Amann R."/>
            <person name="Jetten M.S.M."/>
            <person name="Mascher T."/>
            <person name="Medema M.H."/>
            <person name="Devos D.P."/>
            <person name="Kaster A.-K."/>
            <person name="Ovreas L."/>
            <person name="Rohde M."/>
            <person name="Galperin M.Y."/>
            <person name="Jogler C."/>
        </authorList>
    </citation>
    <scope>NUCLEOTIDE SEQUENCE [LARGE SCALE GENOMIC DNA]</scope>
    <source>
        <strain evidence="2 3">K23_9</strain>
    </source>
</reference>
<evidence type="ECO:0000259" key="1">
    <source>
        <dbReference type="Pfam" id="PF13439"/>
    </source>
</evidence>
<name>A0A517P0F4_9BACT</name>
<feature type="domain" description="Glycosyltransferase subfamily 4-like N-terminal" evidence="1">
    <location>
        <begin position="24"/>
        <end position="182"/>
    </location>
</feature>
<dbReference type="InterPro" id="IPR028098">
    <property type="entry name" value="Glyco_trans_4-like_N"/>
</dbReference>
<dbReference type="AlphaFoldDB" id="A0A517P0F4"/>